<reference evidence="7" key="1">
    <citation type="journal article" date="2019" name="Int. J. Syst. Evol. Microbiol.">
        <title>The Global Catalogue of Microorganisms (GCM) 10K type strain sequencing project: providing services to taxonomists for standard genome sequencing and annotation.</title>
        <authorList>
            <consortium name="The Broad Institute Genomics Platform"/>
            <consortium name="The Broad Institute Genome Sequencing Center for Infectious Disease"/>
            <person name="Wu L."/>
            <person name="Ma J."/>
        </authorList>
    </citation>
    <scope>NUCLEOTIDE SEQUENCE [LARGE SCALE GENOMIC DNA]</scope>
    <source>
        <strain evidence="7">ICMP 6774ER</strain>
    </source>
</reference>
<dbReference type="PANTHER" id="PTHR43712">
    <property type="entry name" value="PUTATIVE (AFU_ORTHOLOGUE AFUA_4G14580)-RELATED"/>
    <property type="match status" value="1"/>
</dbReference>
<dbReference type="PROSITE" id="PS51683">
    <property type="entry name" value="SAM_OMT_II"/>
    <property type="match status" value="1"/>
</dbReference>
<dbReference type="Gene3D" id="1.10.10.10">
    <property type="entry name" value="Winged helix-like DNA-binding domain superfamily/Winged helix DNA-binding domain"/>
    <property type="match status" value="1"/>
</dbReference>
<keyword evidence="3" id="KW-0949">S-adenosyl-L-methionine</keyword>
<dbReference type="GO" id="GO:0032259">
    <property type="term" value="P:methylation"/>
    <property type="evidence" value="ECO:0007669"/>
    <property type="project" value="UniProtKB-KW"/>
</dbReference>
<sequence>MPLDLPPDEVRAFATGQAPAPLLDLVGAMATHAVAAGLRTGVFDALAEGPCTPADLAARLGAGTEGLARLLDLLRATGYVELHDGRYANSPTATAWLCSASPSSYGQVLLVWQSILGDLWADLPTAVQTGRPRGDFYPWLAERPELSARFQDLQRGLAGWLAEEVVALAPPPDGEVRLLDLGGGHGTYSAAFCRTHPQLSATVVDLPGALGDGDHERIRWVAADLTRDPIEGKHDMVLLCNVLHGFPAAQAAEIVAKAAGATRPGGQVLVLETIAEHRAGVAEGAFTAGFGLNLWHTQGGGVPSTRTVEGWLADAGLGQIKRHDLSRSATHSLFVGTR</sequence>
<dbReference type="InterPro" id="IPR001077">
    <property type="entry name" value="COMT_C"/>
</dbReference>
<dbReference type="EMBL" id="JBHUFV010000035">
    <property type="protein sequence ID" value="MFD1934536.1"/>
    <property type="molecule type" value="Genomic_DNA"/>
</dbReference>
<gene>
    <name evidence="6" type="ORF">ACFSKW_23995</name>
</gene>
<dbReference type="SUPFAM" id="SSF53335">
    <property type="entry name" value="S-adenosyl-L-methionine-dependent methyltransferases"/>
    <property type="match status" value="1"/>
</dbReference>
<dbReference type="Proteomes" id="UP001597368">
    <property type="component" value="Unassembled WGS sequence"/>
</dbReference>
<evidence type="ECO:0000256" key="3">
    <source>
        <dbReference type="ARBA" id="ARBA00022691"/>
    </source>
</evidence>
<dbReference type="Pfam" id="PF08100">
    <property type="entry name" value="Dimerisation"/>
    <property type="match status" value="1"/>
</dbReference>
<dbReference type="InterPro" id="IPR029063">
    <property type="entry name" value="SAM-dependent_MTases_sf"/>
</dbReference>
<dbReference type="PANTHER" id="PTHR43712:SF2">
    <property type="entry name" value="O-METHYLTRANSFERASE CICE"/>
    <property type="match status" value="1"/>
</dbReference>
<organism evidence="6 7">
    <name type="scientific">Nonomuraea mangrovi</name>
    <dbReference type="NCBI Taxonomy" id="2316207"/>
    <lineage>
        <taxon>Bacteria</taxon>
        <taxon>Bacillati</taxon>
        <taxon>Actinomycetota</taxon>
        <taxon>Actinomycetes</taxon>
        <taxon>Streptosporangiales</taxon>
        <taxon>Streptosporangiaceae</taxon>
        <taxon>Nonomuraea</taxon>
    </lineage>
</organism>
<proteinExistence type="predicted"/>
<keyword evidence="1 6" id="KW-0489">Methyltransferase</keyword>
<evidence type="ECO:0000256" key="2">
    <source>
        <dbReference type="ARBA" id="ARBA00022679"/>
    </source>
</evidence>
<comment type="caution">
    <text evidence="6">The sequence shown here is derived from an EMBL/GenBank/DDBJ whole genome shotgun (WGS) entry which is preliminary data.</text>
</comment>
<feature type="domain" description="O-methyltransferase C-terminal" evidence="4">
    <location>
        <begin position="145"/>
        <end position="279"/>
    </location>
</feature>
<keyword evidence="7" id="KW-1185">Reference proteome</keyword>
<dbReference type="InterPro" id="IPR036388">
    <property type="entry name" value="WH-like_DNA-bd_sf"/>
</dbReference>
<dbReference type="InterPro" id="IPR036390">
    <property type="entry name" value="WH_DNA-bd_sf"/>
</dbReference>
<dbReference type="CDD" id="cd02440">
    <property type="entry name" value="AdoMet_MTases"/>
    <property type="match status" value="1"/>
</dbReference>
<keyword evidence="2" id="KW-0808">Transferase</keyword>
<feature type="domain" description="O-methyltransferase dimerisation" evidence="5">
    <location>
        <begin position="27"/>
        <end position="97"/>
    </location>
</feature>
<dbReference type="SUPFAM" id="SSF46785">
    <property type="entry name" value="Winged helix' DNA-binding domain"/>
    <property type="match status" value="1"/>
</dbReference>
<evidence type="ECO:0000313" key="6">
    <source>
        <dbReference type="EMBL" id="MFD1934536.1"/>
    </source>
</evidence>
<dbReference type="InterPro" id="IPR012967">
    <property type="entry name" value="COMT_dimerisation"/>
</dbReference>
<name>A0ABW4SZ21_9ACTN</name>
<dbReference type="Pfam" id="PF00891">
    <property type="entry name" value="Methyltransf_2"/>
    <property type="match status" value="1"/>
</dbReference>
<evidence type="ECO:0000313" key="7">
    <source>
        <dbReference type="Proteomes" id="UP001597368"/>
    </source>
</evidence>
<evidence type="ECO:0000259" key="5">
    <source>
        <dbReference type="Pfam" id="PF08100"/>
    </source>
</evidence>
<protein>
    <submittedName>
        <fullName evidence="6">Methyltransferase</fullName>
    </submittedName>
</protein>
<dbReference type="GO" id="GO:0008168">
    <property type="term" value="F:methyltransferase activity"/>
    <property type="evidence" value="ECO:0007669"/>
    <property type="project" value="UniProtKB-KW"/>
</dbReference>
<dbReference type="Gene3D" id="3.40.50.150">
    <property type="entry name" value="Vaccinia Virus protein VP39"/>
    <property type="match status" value="1"/>
</dbReference>
<dbReference type="InterPro" id="IPR016461">
    <property type="entry name" value="COMT-like"/>
</dbReference>
<evidence type="ECO:0000259" key="4">
    <source>
        <dbReference type="Pfam" id="PF00891"/>
    </source>
</evidence>
<accession>A0ABW4SZ21</accession>
<dbReference type="RefSeq" id="WP_379574621.1">
    <property type="nucleotide sequence ID" value="NZ_JBHUFV010000035.1"/>
</dbReference>
<evidence type="ECO:0000256" key="1">
    <source>
        <dbReference type="ARBA" id="ARBA00022603"/>
    </source>
</evidence>